<keyword evidence="9" id="KW-1185">Reference proteome</keyword>
<dbReference type="InterPro" id="IPR036388">
    <property type="entry name" value="WH-like_DNA-bd_sf"/>
</dbReference>
<reference evidence="8 9" key="1">
    <citation type="submission" date="2019-11" db="EMBL/GenBank/DDBJ databases">
        <authorList>
            <person name="Li X."/>
        </authorList>
    </citation>
    <scope>NUCLEOTIDE SEQUENCE [LARGE SCALE GENOMIC DNA]</scope>
    <source>
        <strain evidence="8 9">L9</strain>
    </source>
</reference>
<evidence type="ECO:0000259" key="6">
    <source>
        <dbReference type="Pfam" id="PF04542"/>
    </source>
</evidence>
<dbReference type="NCBIfam" id="TIGR02950">
    <property type="entry name" value="SigM_subfam"/>
    <property type="match status" value="1"/>
</dbReference>
<dbReference type="InterPro" id="IPR039425">
    <property type="entry name" value="RNA_pol_sigma-70-like"/>
</dbReference>
<keyword evidence="3" id="KW-0731">Sigma factor</keyword>
<dbReference type="GO" id="GO:0006352">
    <property type="term" value="P:DNA-templated transcription initiation"/>
    <property type="evidence" value="ECO:0007669"/>
    <property type="project" value="InterPro"/>
</dbReference>
<protein>
    <submittedName>
        <fullName evidence="8">Sigma-70 family RNA polymerase sigma factor</fullName>
    </submittedName>
</protein>
<evidence type="ECO:0000313" key="8">
    <source>
        <dbReference type="EMBL" id="MUK87478.1"/>
    </source>
</evidence>
<dbReference type="SUPFAM" id="SSF88946">
    <property type="entry name" value="Sigma2 domain of RNA polymerase sigma factors"/>
    <property type="match status" value="1"/>
</dbReference>
<evidence type="ECO:0000256" key="3">
    <source>
        <dbReference type="ARBA" id="ARBA00023082"/>
    </source>
</evidence>
<evidence type="ECO:0000256" key="2">
    <source>
        <dbReference type="ARBA" id="ARBA00023015"/>
    </source>
</evidence>
<evidence type="ECO:0000256" key="5">
    <source>
        <dbReference type="ARBA" id="ARBA00023163"/>
    </source>
</evidence>
<dbReference type="SUPFAM" id="SSF88659">
    <property type="entry name" value="Sigma3 and sigma4 domains of RNA polymerase sigma factors"/>
    <property type="match status" value="1"/>
</dbReference>
<sequence>MRDDIDGLYLLYFKDIYRFLLSLTNDHYTAEDLVQETFFRAYLYLEKFHAGNVKTWLFTVAHRAFVDYYRKHKRIDVKEEDFFRTRFEQKQTTEAIVVLQEDILEIRKLLKDLPEKHKFAVLLHDFHELTYDEAAQVMNVKKSHFKVLLFRGRQAIRNRKVGEYERRF</sequence>
<dbReference type="Gene3D" id="1.10.10.10">
    <property type="entry name" value="Winged helix-like DNA-binding domain superfamily/Winged helix DNA-binding domain"/>
    <property type="match status" value="1"/>
</dbReference>
<dbReference type="Gene3D" id="1.10.1740.10">
    <property type="match status" value="1"/>
</dbReference>
<dbReference type="NCBIfam" id="TIGR02937">
    <property type="entry name" value="sigma70-ECF"/>
    <property type="match status" value="1"/>
</dbReference>
<dbReference type="InterPro" id="IPR013249">
    <property type="entry name" value="RNA_pol_sigma70_r4_t2"/>
</dbReference>
<proteinExistence type="inferred from homology"/>
<gene>
    <name evidence="8" type="ORF">GMD78_03570</name>
</gene>
<keyword evidence="2" id="KW-0805">Transcription regulation</keyword>
<dbReference type="Pfam" id="PF08281">
    <property type="entry name" value="Sigma70_r4_2"/>
    <property type="match status" value="1"/>
</dbReference>
<evidence type="ECO:0000259" key="7">
    <source>
        <dbReference type="Pfam" id="PF08281"/>
    </source>
</evidence>
<name>A0A6N8FJG0_9BACI</name>
<keyword evidence="4" id="KW-0238">DNA-binding</keyword>
<dbReference type="Proteomes" id="UP000469125">
    <property type="component" value="Unassembled WGS sequence"/>
</dbReference>
<dbReference type="InterPro" id="IPR013324">
    <property type="entry name" value="RNA_pol_sigma_r3/r4-like"/>
</dbReference>
<dbReference type="GO" id="GO:0016987">
    <property type="term" value="F:sigma factor activity"/>
    <property type="evidence" value="ECO:0007669"/>
    <property type="project" value="UniProtKB-KW"/>
</dbReference>
<accession>A0A6N8FJG0</accession>
<evidence type="ECO:0000256" key="1">
    <source>
        <dbReference type="ARBA" id="ARBA00010641"/>
    </source>
</evidence>
<evidence type="ECO:0000313" key="9">
    <source>
        <dbReference type="Proteomes" id="UP000469125"/>
    </source>
</evidence>
<keyword evidence="5" id="KW-0804">Transcription</keyword>
<dbReference type="InterPro" id="IPR014296">
    <property type="entry name" value="RNA_pol_sigma-M_bacilli"/>
</dbReference>
<dbReference type="InterPro" id="IPR007627">
    <property type="entry name" value="RNA_pol_sigma70_r2"/>
</dbReference>
<dbReference type="InterPro" id="IPR014284">
    <property type="entry name" value="RNA_pol_sigma-70_dom"/>
</dbReference>
<dbReference type="EMBL" id="WOCA01000002">
    <property type="protein sequence ID" value="MUK87478.1"/>
    <property type="molecule type" value="Genomic_DNA"/>
</dbReference>
<evidence type="ECO:0000256" key="4">
    <source>
        <dbReference type="ARBA" id="ARBA00023125"/>
    </source>
</evidence>
<dbReference type="InterPro" id="IPR013325">
    <property type="entry name" value="RNA_pol_sigma_r2"/>
</dbReference>
<comment type="similarity">
    <text evidence="1">Belongs to the sigma-70 factor family. ECF subfamily.</text>
</comment>
<feature type="domain" description="RNA polymerase sigma-70 region 2" evidence="6">
    <location>
        <begin position="8"/>
        <end position="74"/>
    </location>
</feature>
<dbReference type="GO" id="GO:0003677">
    <property type="term" value="F:DNA binding"/>
    <property type="evidence" value="ECO:0007669"/>
    <property type="project" value="UniProtKB-KW"/>
</dbReference>
<dbReference type="PANTHER" id="PTHR43133:SF52">
    <property type="entry name" value="ECF RNA POLYMERASE SIGMA FACTOR SIGL"/>
    <property type="match status" value="1"/>
</dbReference>
<dbReference type="Pfam" id="PF04542">
    <property type="entry name" value="Sigma70_r2"/>
    <property type="match status" value="1"/>
</dbReference>
<dbReference type="AlphaFoldDB" id="A0A6N8FJG0"/>
<dbReference type="CDD" id="cd06171">
    <property type="entry name" value="Sigma70_r4"/>
    <property type="match status" value="1"/>
</dbReference>
<comment type="caution">
    <text evidence="8">The sequence shown here is derived from an EMBL/GenBank/DDBJ whole genome shotgun (WGS) entry which is preliminary data.</text>
</comment>
<organism evidence="8 9">
    <name type="scientific">Ornithinibacillus caprae</name>
    <dbReference type="NCBI Taxonomy" id="2678566"/>
    <lineage>
        <taxon>Bacteria</taxon>
        <taxon>Bacillati</taxon>
        <taxon>Bacillota</taxon>
        <taxon>Bacilli</taxon>
        <taxon>Bacillales</taxon>
        <taxon>Bacillaceae</taxon>
        <taxon>Ornithinibacillus</taxon>
    </lineage>
</organism>
<dbReference type="PANTHER" id="PTHR43133">
    <property type="entry name" value="RNA POLYMERASE ECF-TYPE SIGMA FACTO"/>
    <property type="match status" value="1"/>
</dbReference>
<dbReference type="RefSeq" id="WP_343042104.1">
    <property type="nucleotide sequence ID" value="NZ_WOCA01000002.1"/>
</dbReference>
<feature type="domain" description="RNA polymerase sigma factor 70 region 4 type 2" evidence="7">
    <location>
        <begin position="104"/>
        <end position="155"/>
    </location>
</feature>